<feature type="transmembrane region" description="Helical" evidence="2">
    <location>
        <begin position="594"/>
        <end position="615"/>
    </location>
</feature>
<feature type="transmembrane region" description="Helical" evidence="2">
    <location>
        <begin position="937"/>
        <end position="958"/>
    </location>
</feature>
<dbReference type="EMBL" id="MCFG01000230">
    <property type="protein sequence ID" value="ORX77911.1"/>
    <property type="molecule type" value="Genomic_DNA"/>
</dbReference>
<keyword evidence="2" id="KW-0472">Membrane</keyword>
<feature type="transmembrane region" description="Helical" evidence="2">
    <location>
        <begin position="513"/>
        <end position="530"/>
    </location>
</feature>
<feature type="compositionally biased region" description="Polar residues" evidence="1">
    <location>
        <begin position="259"/>
        <end position="280"/>
    </location>
</feature>
<evidence type="ECO:0000256" key="1">
    <source>
        <dbReference type="SAM" id="MobiDB-lite"/>
    </source>
</evidence>
<feature type="transmembrane region" description="Helical" evidence="2">
    <location>
        <begin position="1105"/>
        <end position="1129"/>
    </location>
</feature>
<feature type="transmembrane region" description="Helical" evidence="2">
    <location>
        <begin position="1232"/>
        <end position="1252"/>
    </location>
</feature>
<feature type="compositionally biased region" description="Polar residues" evidence="1">
    <location>
        <begin position="126"/>
        <end position="145"/>
    </location>
</feature>
<feature type="transmembrane region" description="Helical" evidence="2">
    <location>
        <begin position="372"/>
        <end position="396"/>
    </location>
</feature>
<feature type="transmembrane region" description="Helical" evidence="2">
    <location>
        <begin position="731"/>
        <end position="748"/>
    </location>
</feature>
<feature type="transmembrane region" description="Helical" evidence="2">
    <location>
        <begin position="703"/>
        <end position="724"/>
    </location>
</feature>
<feature type="transmembrane region" description="Helical" evidence="2">
    <location>
        <begin position="566"/>
        <end position="588"/>
    </location>
</feature>
<gene>
    <name evidence="3" type="ORF">BCR32DRAFT_328737</name>
</gene>
<feature type="transmembrane region" description="Helical" evidence="2">
    <location>
        <begin position="1141"/>
        <end position="1170"/>
    </location>
</feature>
<feature type="transmembrane region" description="Helical" evidence="2">
    <location>
        <begin position="482"/>
        <end position="501"/>
    </location>
</feature>
<feature type="region of interest" description="Disordered" evidence="1">
    <location>
        <begin position="256"/>
        <end position="280"/>
    </location>
</feature>
<feature type="transmembrane region" description="Helical" evidence="2">
    <location>
        <begin position="754"/>
        <end position="774"/>
    </location>
</feature>
<feature type="transmembrane region" description="Helical" evidence="2">
    <location>
        <begin position="344"/>
        <end position="366"/>
    </location>
</feature>
<feature type="transmembrane region" description="Helical" evidence="2">
    <location>
        <begin position="457"/>
        <end position="476"/>
    </location>
</feature>
<feature type="transmembrane region" description="Helical" evidence="2">
    <location>
        <begin position="627"/>
        <end position="646"/>
    </location>
</feature>
<reference evidence="3 4" key="2">
    <citation type="submission" date="2016-08" db="EMBL/GenBank/DDBJ databases">
        <title>Pervasive Adenine N6-methylation of Active Genes in Fungi.</title>
        <authorList>
            <consortium name="DOE Joint Genome Institute"/>
            <person name="Mondo S.J."/>
            <person name="Dannebaum R.O."/>
            <person name="Kuo R.C."/>
            <person name="Labutti K."/>
            <person name="Haridas S."/>
            <person name="Kuo A."/>
            <person name="Salamov A."/>
            <person name="Ahrendt S.R."/>
            <person name="Lipzen A."/>
            <person name="Sullivan W."/>
            <person name="Andreopoulos W.B."/>
            <person name="Clum A."/>
            <person name="Lindquist E."/>
            <person name="Daum C."/>
            <person name="Ramamoorthy G.K."/>
            <person name="Gryganskyi A."/>
            <person name="Culley D."/>
            <person name="Magnuson J.K."/>
            <person name="James T.Y."/>
            <person name="O'Malley M.A."/>
            <person name="Stajich J.E."/>
            <person name="Spatafora J.W."/>
            <person name="Visel A."/>
            <person name="Grigoriev I.V."/>
        </authorList>
    </citation>
    <scope>NUCLEOTIDE SEQUENCE [LARGE SCALE GENOMIC DNA]</scope>
    <source>
        <strain evidence="3 4">S4</strain>
    </source>
</reference>
<feature type="region of interest" description="Disordered" evidence="1">
    <location>
        <begin position="58"/>
        <end position="145"/>
    </location>
</feature>
<feature type="transmembrane region" description="Helical" evidence="2">
    <location>
        <begin position="996"/>
        <end position="1022"/>
    </location>
</feature>
<feature type="transmembrane region" description="Helical" evidence="2">
    <location>
        <begin position="652"/>
        <end position="671"/>
    </location>
</feature>
<feature type="transmembrane region" description="Helical" evidence="2">
    <location>
        <begin position="859"/>
        <end position="880"/>
    </location>
</feature>
<keyword evidence="2" id="KW-1133">Transmembrane helix</keyword>
<organism evidence="3 4">
    <name type="scientific">Anaeromyces robustus</name>
    <dbReference type="NCBI Taxonomy" id="1754192"/>
    <lineage>
        <taxon>Eukaryota</taxon>
        <taxon>Fungi</taxon>
        <taxon>Fungi incertae sedis</taxon>
        <taxon>Chytridiomycota</taxon>
        <taxon>Chytridiomycota incertae sedis</taxon>
        <taxon>Neocallimastigomycetes</taxon>
        <taxon>Neocallimastigales</taxon>
        <taxon>Neocallimastigaceae</taxon>
        <taxon>Anaeromyces</taxon>
    </lineage>
</organism>
<reference evidence="3 4" key="1">
    <citation type="submission" date="2016-08" db="EMBL/GenBank/DDBJ databases">
        <title>A Parts List for Fungal Cellulosomes Revealed by Comparative Genomics.</title>
        <authorList>
            <consortium name="DOE Joint Genome Institute"/>
            <person name="Haitjema C.H."/>
            <person name="Gilmore S.P."/>
            <person name="Henske J.K."/>
            <person name="Solomon K.V."/>
            <person name="De Groot R."/>
            <person name="Kuo A."/>
            <person name="Mondo S.J."/>
            <person name="Salamov A.A."/>
            <person name="Labutti K."/>
            <person name="Zhao Z."/>
            <person name="Chiniquy J."/>
            <person name="Barry K."/>
            <person name="Brewer H.M."/>
            <person name="Purvine S.O."/>
            <person name="Wright A.T."/>
            <person name="Boxma B."/>
            <person name="Van Alen T."/>
            <person name="Hackstein J.H."/>
            <person name="Baker S.E."/>
            <person name="Grigoriev I.V."/>
            <person name="O'Malley M.A."/>
        </authorList>
    </citation>
    <scope>NUCLEOTIDE SEQUENCE [LARGE SCALE GENOMIC DNA]</scope>
    <source>
        <strain evidence="3 4">S4</strain>
    </source>
</reference>
<feature type="transmembrane region" description="Helical" evidence="2">
    <location>
        <begin position="1176"/>
        <end position="1194"/>
    </location>
</feature>
<accession>A0A1Y1WWH5</accession>
<feature type="transmembrane region" description="Helical" evidence="2">
    <location>
        <begin position="834"/>
        <end position="853"/>
    </location>
</feature>
<feature type="transmembrane region" description="Helical" evidence="2">
    <location>
        <begin position="910"/>
        <end position="930"/>
    </location>
</feature>
<feature type="transmembrane region" description="Helical" evidence="2">
    <location>
        <begin position="408"/>
        <end position="428"/>
    </location>
</feature>
<evidence type="ECO:0000313" key="4">
    <source>
        <dbReference type="Proteomes" id="UP000193944"/>
    </source>
</evidence>
<dbReference type="Proteomes" id="UP000193944">
    <property type="component" value="Unassembled WGS sequence"/>
</dbReference>
<feature type="transmembrane region" description="Helical" evidence="2">
    <location>
        <begin position="1072"/>
        <end position="1093"/>
    </location>
</feature>
<comment type="caution">
    <text evidence="3">The sequence shown here is derived from an EMBL/GenBank/DDBJ whole genome shotgun (WGS) entry which is preliminary data.</text>
</comment>
<feature type="compositionally biased region" description="Polar residues" evidence="1">
    <location>
        <begin position="78"/>
        <end position="93"/>
    </location>
</feature>
<evidence type="ECO:0000313" key="3">
    <source>
        <dbReference type="EMBL" id="ORX77911.1"/>
    </source>
</evidence>
<name>A0A1Y1WWH5_9FUNG</name>
<keyword evidence="4" id="KW-1185">Reference proteome</keyword>
<keyword evidence="2" id="KW-0812">Transmembrane</keyword>
<evidence type="ECO:0000256" key="2">
    <source>
        <dbReference type="SAM" id="Phobius"/>
    </source>
</evidence>
<proteinExistence type="predicted"/>
<protein>
    <submittedName>
        <fullName evidence="3">Uncharacterized protein</fullName>
    </submittedName>
</protein>
<feature type="transmembrane region" description="Helical" evidence="2">
    <location>
        <begin position="887"/>
        <end position="904"/>
    </location>
</feature>
<feature type="transmembrane region" description="Helical" evidence="2">
    <location>
        <begin position="964"/>
        <end position="984"/>
    </location>
</feature>
<feature type="transmembrane region" description="Helical" evidence="2">
    <location>
        <begin position="434"/>
        <end position="450"/>
    </location>
</feature>
<feature type="transmembrane region" description="Helical" evidence="2">
    <location>
        <begin position="1206"/>
        <end position="1226"/>
    </location>
</feature>
<sequence length="1255" mass="142651">MNSMEEDKDLEKEIQELKLKVTNLEEKIKNEEIQELRFKVTNLEERIKNAETFINSIKNNTNLDPVSPVEHSKESHDNNNNNSEVSTPVSNSEYSEEVSTESFDNNNSSEVSTSVLNNKCTEEVSTETSFDNNNNSEASTPVLNNKSTEDILTEFFINNNNSEVSTSVLNNKCSADVSTESFDNNNNSEVSTPVLNNKCSADVPTESFDNNNNSEVSTSDLNTKCSADVPTESFNNNNNLEVSTPVLNNKCSAEVPTESFDNNNSEVSTPVLSNKSSIQPPTKYHPTIKDLLDNIIDNENNTTDKKIQPKVKDLLDNIIDNEKKTTDKKLQIIKSFENSSTESWIGKILMGALASLLIFIALITFAKALLPYLTVTIKIILMFSSSIALTATGFIFNKKKPENTFFKALLACGSACIYLSILMTGIYFKATSSIVMYVLIALWAVLIIFLKKDKNDWLFFAIGNIGYLVSIIFTAQLKDKSLIIPVLIYILMISVVYNIMYWKNEYQRHTQNIINIISLGLFQIILSYVFGKITEVITVGIVSIAFDFISFMVYMIVDLFNYKKEYLYIAAANIAAYLRAYYILYILFKNEIPFIVSFTVVIIPAIVLEFINIYWRNKNLFNDKFSEFIVNGVLSGFLFYKAALILAYNNSFLFYSGIILVAYSMIIIYGIIKKYLYFKIQGWILIYLCLISGMLGLEKISLSFTLVAIILTLTFSIVEAIILNDSEYFKIVSYIALVGSIVKLLYQVNDLEYILSFTIVITLAIVLEIINIYYRIKDLSIYEFIVNAFLSETLFYKAALILADNNHFLFYSGIILVAYSLIVIYGIIKKDLYLKAQGWILLYLCIIFGMLGLEKISLSFTLVAIILTLTFSIVEAIILNDSEYFKIVSYIALVGSIEKLLIQVNDLEYILSFTIVITLAIVLEIINIYYRIKDLSIYEFIVNAFISETLFYKAALILADNNHFLFHSGIILVAYSLIVIYGIIKKDLYLKAQGWILLYLCVITEMLVYNFSLTFTFVSTILTMSFFIVEGKILNDSEPFKIVSYIALLGCIIRIGKQINDLQLNSIDSNDIIFITYGIMVILNLVLVVTKFYKMKDKVKVGRYVLVVLNTLNYIYMIFGVLTMYRYYIRKKYIKSNILKASYMVLVFAIVCVINSPKIFAALLYYSLWIFNVPNYVKSMCMITFAVVCIALGFRNKLTGKELRIFGLIMTLVFVVKFIIIDISIDSSILKALSYLISGILCFGISAIYNHFEKK</sequence>
<feature type="transmembrane region" description="Helical" evidence="2">
    <location>
        <begin position="781"/>
        <end position="802"/>
    </location>
</feature>
<dbReference type="AlphaFoldDB" id="A0A1Y1WWH5"/>
<feature type="transmembrane region" description="Helical" evidence="2">
    <location>
        <begin position="808"/>
        <end position="827"/>
    </location>
</feature>
<feature type="compositionally biased region" description="Polar residues" evidence="1">
    <location>
        <begin position="100"/>
        <end position="119"/>
    </location>
</feature>
<feature type="transmembrane region" description="Helical" evidence="2">
    <location>
        <begin position="536"/>
        <end position="557"/>
    </location>
</feature>
<feature type="transmembrane region" description="Helical" evidence="2">
    <location>
        <begin position="678"/>
        <end position="697"/>
    </location>
</feature>